<dbReference type="InterPro" id="IPR005569">
    <property type="entry name" value="Arc_DNA-bd_dom"/>
</dbReference>
<dbReference type="GO" id="GO:0043565">
    <property type="term" value="F:sequence-specific DNA binding"/>
    <property type="evidence" value="ECO:0007669"/>
    <property type="project" value="UniProtKB-ARBA"/>
</dbReference>
<dbReference type="Proteomes" id="UP000254340">
    <property type="component" value="Unassembled WGS sequence"/>
</dbReference>
<name>A0A377XUB2_KLEPN</name>
<dbReference type="InterPro" id="IPR013321">
    <property type="entry name" value="Arc_rbn_hlx_hlx"/>
</dbReference>
<gene>
    <name evidence="2" type="primary">mnt_5</name>
    <name evidence="2" type="ORF">NCTC5047_06631</name>
</gene>
<sequence length="77" mass="8900">MSERRYKHPQVNLRLPEELKTRINELAEANGRSANAEMVAALEAWAMKNKHVKALDLATIVERLIYLEEEVKALKEK</sequence>
<dbReference type="GO" id="GO:0006355">
    <property type="term" value="P:regulation of DNA-templated transcription"/>
    <property type="evidence" value="ECO:0007669"/>
    <property type="project" value="InterPro"/>
</dbReference>
<evidence type="ECO:0000313" key="3">
    <source>
        <dbReference type="Proteomes" id="UP000254340"/>
    </source>
</evidence>
<dbReference type="InterPro" id="IPR010985">
    <property type="entry name" value="Ribbon_hlx_hlx"/>
</dbReference>
<proteinExistence type="predicted"/>
<dbReference type="SUPFAM" id="SSF47598">
    <property type="entry name" value="Ribbon-helix-helix"/>
    <property type="match status" value="1"/>
</dbReference>
<evidence type="ECO:0000259" key="1">
    <source>
        <dbReference type="Pfam" id="PF03869"/>
    </source>
</evidence>
<dbReference type="Pfam" id="PF03869">
    <property type="entry name" value="Arc"/>
    <property type="match status" value="1"/>
</dbReference>
<organism evidence="2 3">
    <name type="scientific">Klebsiella pneumoniae</name>
    <dbReference type="NCBI Taxonomy" id="573"/>
    <lineage>
        <taxon>Bacteria</taxon>
        <taxon>Pseudomonadati</taxon>
        <taxon>Pseudomonadota</taxon>
        <taxon>Gammaproteobacteria</taxon>
        <taxon>Enterobacterales</taxon>
        <taxon>Enterobacteriaceae</taxon>
        <taxon>Klebsiella/Raoultella group</taxon>
        <taxon>Klebsiella</taxon>
        <taxon>Klebsiella pneumoniae complex</taxon>
    </lineage>
</organism>
<dbReference type="Gene3D" id="1.10.1220.10">
    <property type="entry name" value="Met repressor-like"/>
    <property type="match status" value="1"/>
</dbReference>
<reference evidence="2 3" key="1">
    <citation type="submission" date="2018-06" db="EMBL/GenBank/DDBJ databases">
        <authorList>
            <consortium name="Pathogen Informatics"/>
            <person name="Doyle S."/>
        </authorList>
    </citation>
    <scope>NUCLEOTIDE SEQUENCE [LARGE SCALE GENOMIC DNA]</scope>
    <source>
        <strain evidence="2 3">NCTC5047</strain>
    </source>
</reference>
<dbReference type="AlphaFoldDB" id="A0A377XUB2"/>
<feature type="domain" description="Arc-like DNA binding" evidence="1">
    <location>
        <begin position="7"/>
        <end position="43"/>
    </location>
</feature>
<protein>
    <submittedName>
        <fullName evidence="2">Regulatory protein Mnt</fullName>
    </submittedName>
</protein>
<evidence type="ECO:0000313" key="2">
    <source>
        <dbReference type="EMBL" id="STT85544.1"/>
    </source>
</evidence>
<accession>A0A377XUB2</accession>
<dbReference type="EMBL" id="UGLH01000006">
    <property type="protein sequence ID" value="STT85544.1"/>
    <property type="molecule type" value="Genomic_DNA"/>
</dbReference>